<dbReference type="Proteomes" id="UP000254065">
    <property type="component" value="Unassembled WGS sequence"/>
</dbReference>
<evidence type="ECO:0000313" key="2">
    <source>
        <dbReference type="EMBL" id="STZ07512.1"/>
    </source>
</evidence>
<feature type="transmembrane region" description="Helical" evidence="1">
    <location>
        <begin position="179"/>
        <end position="202"/>
    </location>
</feature>
<dbReference type="EMBL" id="UGQB01000004">
    <property type="protein sequence ID" value="STZ07512.1"/>
    <property type="molecule type" value="Genomic_DNA"/>
</dbReference>
<keyword evidence="3" id="KW-1185">Reference proteome</keyword>
<dbReference type="RefSeq" id="WP_029103600.1">
    <property type="nucleotide sequence ID" value="NZ_UGQB01000004.1"/>
</dbReference>
<protein>
    <submittedName>
        <fullName evidence="2">Uncharacterized protein</fullName>
    </submittedName>
</protein>
<feature type="transmembrane region" description="Helical" evidence="1">
    <location>
        <begin position="21"/>
        <end position="41"/>
    </location>
</feature>
<organism evidence="2 3">
    <name type="scientific">Moraxella caprae</name>
    <dbReference type="NCBI Taxonomy" id="90240"/>
    <lineage>
        <taxon>Bacteria</taxon>
        <taxon>Pseudomonadati</taxon>
        <taxon>Pseudomonadota</taxon>
        <taxon>Gammaproteobacteria</taxon>
        <taxon>Moraxellales</taxon>
        <taxon>Moraxellaceae</taxon>
        <taxon>Moraxella</taxon>
    </lineage>
</organism>
<feature type="transmembrane region" description="Helical" evidence="1">
    <location>
        <begin position="214"/>
        <end position="233"/>
    </location>
</feature>
<sequence>MECSLPPTLIQHRHDFIKMNLKNMAIILLCVFAFAVPIYFLADWHTLIKWVALGMLSSLIPLCIYLTLQSRQIIHQDAQGITIKIGLWRIKTVRIDYQDIIAVTDIYLPAKRYKNPPTILQISYHHKNTIYQQNINLCRHDAQIWVDFQMFLLHKKIFNQVLYQKSAILNLPQTFNSRYYLVGFCVVAGVLAVMVFLFYIAMGVYHFNELSPDAQIHLFVLVAFLIFIIKLLIDGIKFIAKSGTITLHPDHLLIKTIFNKEIIIKLYLLNYENIKTDISDINVFQKFSFNDVRQDFILINHHSHAQAVQDFFKRKSCQVLRRVYH</sequence>
<evidence type="ECO:0000313" key="3">
    <source>
        <dbReference type="Proteomes" id="UP000254065"/>
    </source>
</evidence>
<keyword evidence="1" id="KW-0472">Membrane</keyword>
<evidence type="ECO:0000256" key="1">
    <source>
        <dbReference type="SAM" id="Phobius"/>
    </source>
</evidence>
<feature type="transmembrane region" description="Helical" evidence="1">
    <location>
        <begin position="47"/>
        <end position="68"/>
    </location>
</feature>
<dbReference type="STRING" id="1122244.GCA_000426885_02217"/>
<keyword evidence="1" id="KW-1133">Transmembrane helix</keyword>
<dbReference type="AlphaFoldDB" id="A0A378QWX9"/>
<keyword evidence="1" id="KW-0812">Transmembrane</keyword>
<accession>A0A378QWX9</accession>
<name>A0A378QWX9_9GAMM</name>
<proteinExistence type="predicted"/>
<gene>
    <name evidence="2" type="ORF">NCTC12877_00481</name>
</gene>
<reference evidence="2 3" key="1">
    <citation type="submission" date="2018-06" db="EMBL/GenBank/DDBJ databases">
        <authorList>
            <consortium name="Pathogen Informatics"/>
            <person name="Doyle S."/>
        </authorList>
    </citation>
    <scope>NUCLEOTIDE SEQUENCE [LARGE SCALE GENOMIC DNA]</scope>
    <source>
        <strain evidence="2 3">NCTC12877</strain>
    </source>
</reference>